<dbReference type="Proteomes" id="UP001465976">
    <property type="component" value="Unassembled WGS sequence"/>
</dbReference>
<gene>
    <name evidence="2" type="ORF">V5O48_017735</name>
</gene>
<proteinExistence type="predicted"/>
<feature type="region of interest" description="Disordered" evidence="1">
    <location>
        <begin position="99"/>
        <end position="129"/>
    </location>
</feature>
<dbReference type="EMBL" id="JBAHYK010002864">
    <property type="protein sequence ID" value="KAL0564313.1"/>
    <property type="molecule type" value="Genomic_DNA"/>
</dbReference>
<sequence>MSEKQRALLGLPSFTESRYVHYAHYPVEVYDFIQQWQKAKGFDHRTTDFARSLGYPILEILPQDGDCFENVAEVDKEDIPDGSQYEDMEVELLVDDARANDPLSPLTPEPLAQTDMNVDAATEDMEVDG</sequence>
<keyword evidence="3" id="KW-1185">Reference proteome</keyword>
<evidence type="ECO:0000313" key="2">
    <source>
        <dbReference type="EMBL" id="KAL0564313.1"/>
    </source>
</evidence>
<comment type="caution">
    <text evidence="2">The sequence shown here is derived from an EMBL/GenBank/DDBJ whole genome shotgun (WGS) entry which is preliminary data.</text>
</comment>
<evidence type="ECO:0000313" key="3">
    <source>
        <dbReference type="Proteomes" id="UP001465976"/>
    </source>
</evidence>
<protein>
    <submittedName>
        <fullName evidence="2">Uncharacterized protein</fullName>
    </submittedName>
</protein>
<accession>A0ABR3EN47</accession>
<reference evidence="2 3" key="1">
    <citation type="submission" date="2024-02" db="EMBL/GenBank/DDBJ databases">
        <title>A draft genome for the cacao thread blight pathogen Marasmius crinis-equi.</title>
        <authorList>
            <person name="Cohen S.P."/>
            <person name="Baruah I.K."/>
            <person name="Amoako-Attah I."/>
            <person name="Bukari Y."/>
            <person name="Meinhardt L.W."/>
            <person name="Bailey B.A."/>
        </authorList>
    </citation>
    <scope>NUCLEOTIDE SEQUENCE [LARGE SCALE GENOMIC DNA]</scope>
    <source>
        <strain evidence="2 3">GH-76</strain>
    </source>
</reference>
<evidence type="ECO:0000256" key="1">
    <source>
        <dbReference type="SAM" id="MobiDB-lite"/>
    </source>
</evidence>
<name>A0ABR3EN47_9AGAR</name>
<organism evidence="2 3">
    <name type="scientific">Marasmius crinis-equi</name>
    <dbReference type="NCBI Taxonomy" id="585013"/>
    <lineage>
        <taxon>Eukaryota</taxon>
        <taxon>Fungi</taxon>
        <taxon>Dikarya</taxon>
        <taxon>Basidiomycota</taxon>
        <taxon>Agaricomycotina</taxon>
        <taxon>Agaricomycetes</taxon>
        <taxon>Agaricomycetidae</taxon>
        <taxon>Agaricales</taxon>
        <taxon>Marasmiineae</taxon>
        <taxon>Marasmiaceae</taxon>
        <taxon>Marasmius</taxon>
    </lineage>
</organism>